<proteinExistence type="predicted"/>
<comment type="caution">
    <text evidence="1">The sequence shown here is derived from an EMBL/GenBank/DDBJ whole genome shotgun (WGS) entry which is preliminary data.</text>
</comment>
<dbReference type="RefSeq" id="WP_147724997.1">
    <property type="nucleotide sequence ID" value="NZ_VRMQ01000011.1"/>
</dbReference>
<evidence type="ECO:0000313" key="2">
    <source>
        <dbReference type="Proteomes" id="UP000321504"/>
    </source>
</evidence>
<name>A0AA46L120_VIBPH</name>
<dbReference type="AlphaFoldDB" id="A0AA46L120"/>
<dbReference type="EMBL" id="VRMQ01000011">
    <property type="protein sequence ID" value="TXN13608.1"/>
    <property type="molecule type" value="Genomic_DNA"/>
</dbReference>
<sequence>MSSNNPQNKDKTVFQIQTENVQELNRAWTQSTRSINESYRVRNQAAAEIQTKLTTLLFSAYTEAIFSKLIHTPYALSGAEISKLKKEFKNNSYLGWKKCVSLVVGKITSKDEEYKSNVKSEISDLIDGYIKEPSEIRNRIAHGQWVIALNTKNTRENQDITSLIQNLDIVKMDIYKKSFEMISLIIEDLVESPEKAHFKFYDQRMKKFKTEQIKMSNWKLSDRIAKLKPKPVYCQECISGIKG</sequence>
<gene>
    <name evidence="1" type="ORF">FVP01_23230</name>
</gene>
<accession>A0AA46L120</accession>
<protein>
    <submittedName>
        <fullName evidence="1">Uncharacterized protein</fullName>
    </submittedName>
</protein>
<reference evidence="1 2" key="1">
    <citation type="submission" date="2019-08" db="EMBL/GenBank/DDBJ databases">
        <title>Emerging of two pre-pandemic pathogenic O4:KUT lineages of Vibrio parahaemolyticus in coastal eastern China.</title>
        <authorList>
            <person name="Yu H."/>
        </authorList>
    </citation>
    <scope>NUCLEOTIDE SEQUENCE [LARGE SCALE GENOMIC DNA]</scope>
    <source>
        <strain evidence="1 2">HZ17-383</strain>
    </source>
</reference>
<organism evidence="1 2">
    <name type="scientific">Vibrio parahaemolyticus</name>
    <dbReference type="NCBI Taxonomy" id="670"/>
    <lineage>
        <taxon>Bacteria</taxon>
        <taxon>Pseudomonadati</taxon>
        <taxon>Pseudomonadota</taxon>
        <taxon>Gammaproteobacteria</taxon>
        <taxon>Vibrionales</taxon>
        <taxon>Vibrionaceae</taxon>
        <taxon>Vibrio</taxon>
    </lineage>
</organism>
<evidence type="ECO:0000313" key="1">
    <source>
        <dbReference type="EMBL" id="TXN13608.1"/>
    </source>
</evidence>
<dbReference type="Proteomes" id="UP000321504">
    <property type="component" value="Unassembled WGS sequence"/>
</dbReference>